<keyword evidence="3" id="KW-1185">Reference proteome</keyword>
<reference evidence="2" key="1">
    <citation type="submission" date="2022-11" db="EMBL/GenBank/DDBJ databases">
        <authorList>
            <person name="Kikuchi T."/>
        </authorList>
    </citation>
    <scope>NUCLEOTIDE SEQUENCE</scope>
    <source>
        <strain evidence="2">PS1010</strain>
    </source>
</reference>
<feature type="transmembrane region" description="Helical" evidence="1">
    <location>
        <begin position="126"/>
        <end position="147"/>
    </location>
</feature>
<name>A0A9P1IUV1_9PELO</name>
<evidence type="ECO:0008006" key="4">
    <source>
        <dbReference type="Google" id="ProtNLM"/>
    </source>
</evidence>
<feature type="transmembrane region" description="Helical" evidence="1">
    <location>
        <begin position="35"/>
        <end position="55"/>
    </location>
</feature>
<dbReference type="EMBL" id="CANHGI010000005">
    <property type="protein sequence ID" value="CAI5451667.1"/>
    <property type="molecule type" value="Genomic_DNA"/>
</dbReference>
<dbReference type="Pfam" id="PF10319">
    <property type="entry name" value="7TM_GPCR_Srj"/>
    <property type="match status" value="1"/>
</dbReference>
<feature type="transmembrane region" description="Helical" evidence="1">
    <location>
        <begin position="237"/>
        <end position="261"/>
    </location>
</feature>
<organism evidence="2 3">
    <name type="scientific">Caenorhabditis angaria</name>
    <dbReference type="NCBI Taxonomy" id="860376"/>
    <lineage>
        <taxon>Eukaryota</taxon>
        <taxon>Metazoa</taxon>
        <taxon>Ecdysozoa</taxon>
        <taxon>Nematoda</taxon>
        <taxon>Chromadorea</taxon>
        <taxon>Rhabditida</taxon>
        <taxon>Rhabditina</taxon>
        <taxon>Rhabditomorpha</taxon>
        <taxon>Rhabditoidea</taxon>
        <taxon>Rhabditidae</taxon>
        <taxon>Peloderinae</taxon>
        <taxon>Caenorhabditis</taxon>
    </lineage>
</organism>
<accession>A0A9P1IUV1</accession>
<feature type="transmembrane region" description="Helical" evidence="1">
    <location>
        <begin position="6"/>
        <end position="23"/>
    </location>
</feature>
<sequence>MDIAAVFLGVSTIINIVFIYLLHSEKPSHLGEYRFVLTFFAVFNIVFSLSDFLISTTVFNYKQSGIVVLVGGIFANSDMAWKEWMILFRCSFYGLGYALLLIHFIYRYYALFGNQSVLSFSQLSFIAFLFFLIHGSFWMVICRLLLFPNIEMLQYIRPGFIETFGFDPSQAAIIGTVLDLNSASSSLYWKGLVGTIILSFVSLYSILSYIILGYKILSKLREHRVISNRLKRQHHLLFRSLVIQTLIPCFTSFFPCILGWYSPILQLEMPPKNG</sequence>
<dbReference type="AlphaFoldDB" id="A0A9P1IUV1"/>
<evidence type="ECO:0000313" key="3">
    <source>
        <dbReference type="Proteomes" id="UP001152747"/>
    </source>
</evidence>
<gene>
    <name evidence="2" type="ORF">CAMP_LOCUS14304</name>
</gene>
<protein>
    <recommendedName>
        <fullName evidence="4">G-protein coupled receptors family 1 profile domain-containing protein</fullName>
    </recommendedName>
</protein>
<dbReference type="InterPro" id="IPR019423">
    <property type="entry name" value="7TM_GPCR_serpentine_rcpt_Srj"/>
</dbReference>
<dbReference type="Proteomes" id="UP001152747">
    <property type="component" value="Unassembled WGS sequence"/>
</dbReference>
<keyword evidence="1" id="KW-0812">Transmembrane</keyword>
<proteinExistence type="predicted"/>
<dbReference type="OrthoDB" id="2101615at2759"/>
<feature type="transmembrane region" description="Helical" evidence="1">
    <location>
        <begin position="192"/>
        <end position="217"/>
    </location>
</feature>
<keyword evidence="1" id="KW-1133">Transmembrane helix</keyword>
<evidence type="ECO:0000313" key="2">
    <source>
        <dbReference type="EMBL" id="CAI5451667.1"/>
    </source>
</evidence>
<keyword evidence="1" id="KW-0472">Membrane</keyword>
<evidence type="ECO:0000256" key="1">
    <source>
        <dbReference type="SAM" id="Phobius"/>
    </source>
</evidence>
<comment type="caution">
    <text evidence="2">The sequence shown here is derived from an EMBL/GenBank/DDBJ whole genome shotgun (WGS) entry which is preliminary data.</text>
</comment>
<dbReference type="PANTHER" id="PTHR45907">
    <property type="entry name" value="SERPENTINE RECEPTOR, CLASS J"/>
    <property type="match status" value="1"/>
</dbReference>
<feature type="transmembrane region" description="Helical" evidence="1">
    <location>
        <begin position="86"/>
        <end position="106"/>
    </location>
</feature>
<dbReference type="PANTHER" id="PTHR45907:SF1">
    <property type="entry name" value="SERPENTINE RECEPTOR, CLASS J"/>
    <property type="match status" value="1"/>
</dbReference>